<dbReference type="Proteomes" id="UP000027135">
    <property type="component" value="Unassembled WGS sequence"/>
</dbReference>
<sequence length="109" mass="12152">MQVGTRKHAQNSNHSHVSYGMIAIDSYVSTFDIHGSVLQHSLPLYTLHGLFLWPKNEDQAGHPRILLLLVLQHGSGWTNISAGNLCYLFKLMEVRNPNEVTAAEVIQSS</sequence>
<reference evidence="1 2" key="1">
    <citation type="journal article" date="2014" name="Nat. Commun.">
        <title>Molecular traces of alternative social organization in a termite genome.</title>
        <authorList>
            <person name="Terrapon N."/>
            <person name="Li C."/>
            <person name="Robertson H.M."/>
            <person name="Ji L."/>
            <person name="Meng X."/>
            <person name="Booth W."/>
            <person name="Chen Z."/>
            <person name="Childers C.P."/>
            <person name="Glastad K.M."/>
            <person name="Gokhale K."/>
            <person name="Gowin J."/>
            <person name="Gronenberg W."/>
            <person name="Hermansen R.A."/>
            <person name="Hu H."/>
            <person name="Hunt B.G."/>
            <person name="Huylmans A.K."/>
            <person name="Khalil S.M."/>
            <person name="Mitchell R.D."/>
            <person name="Munoz-Torres M.C."/>
            <person name="Mustard J.A."/>
            <person name="Pan H."/>
            <person name="Reese J.T."/>
            <person name="Scharf M.E."/>
            <person name="Sun F."/>
            <person name="Vogel H."/>
            <person name="Xiao J."/>
            <person name="Yang W."/>
            <person name="Yang Z."/>
            <person name="Yang Z."/>
            <person name="Zhou J."/>
            <person name="Zhu J."/>
            <person name="Brent C.S."/>
            <person name="Elsik C.G."/>
            <person name="Goodisman M.A."/>
            <person name="Liberles D.A."/>
            <person name="Roe R.M."/>
            <person name="Vargo E.L."/>
            <person name="Vilcinskas A."/>
            <person name="Wang J."/>
            <person name="Bornberg-Bauer E."/>
            <person name="Korb J."/>
            <person name="Zhang G."/>
            <person name="Liebig J."/>
        </authorList>
    </citation>
    <scope>NUCLEOTIDE SEQUENCE [LARGE SCALE GENOMIC DNA]</scope>
    <source>
        <tissue evidence="1">Whole organism</tissue>
    </source>
</reference>
<proteinExistence type="predicted"/>
<accession>A0A067QX84</accession>
<evidence type="ECO:0000313" key="1">
    <source>
        <dbReference type="EMBL" id="KDR10717.1"/>
    </source>
</evidence>
<dbReference type="InParanoid" id="A0A067QX84"/>
<dbReference type="AlphaFoldDB" id="A0A067QX84"/>
<keyword evidence="2" id="KW-1185">Reference proteome</keyword>
<dbReference type="EMBL" id="KK853146">
    <property type="protein sequence ID" value="KDR10717.1"/>
    <property type="molecule type" value="Genomic_DNA"/>
</dbReference>
<evidence type="ECO:0000313" key="2">
    <source>
        <dbReference type="Proteomes" id="UP000027135"/>
    </source>
</evidence>
<organism evidence="1 2">
    <name type="scientific">Zootermopsis nevadensis</name>
    <name type="common">Dampwood termite</name>
    <dbReference type="NCBI Taxonomy" id="136037"/>
    <lineage>
        <taxon>Eukaryota</taxon>
        <taxon>Metazoa</taxon>
        <taxon>Ecdysozoa</taxon>
        <taxon>Arthropoda</taxon>
        <taxon>Hexapoda</taxon>
        <taxon>Insecta</taxon>
        <taxon>Pterygota</taxon>
        <taxon>Neoptera</taxon>
        <taxon>Polyneoptera</taxon>
        <taxon>Dictyoptera</taxon>
        <taxon>Blattodea</taxon>
        <taxon>Blattoidea</taxon>
        <taxon>Termitoidae</taxon>
        <taxon>Termopsidae</taxon>
        <taxon>Zootermopsis</taxon>
    </lineage>
</organism>
<name>A0A067QX84_ZOONE</name>
<gene>
    <name evidence="1" type="ORF">L798_15152</name>
</gene>
<protein>
    <submittedName>
        <fullName evidence="1">Uncharacterized protein</fullName>
    </submittedName>
</protein>